<feature type="transmembrane region" description="Helical" evidence="1">
    <location>
        <begin position="12"/>
        <end position="29"/>
    </location>
</feature>
<feature type="transmembrane region" description="Helical" evidence="1">
    <location>
        <begin position="35"/>
        <end position="52"/>
    </location>
</feature>
<feature type="transmembrane region" description="Helical" evidence="1">
    <location>
        <begin position="64"/>
        <end position="84"/>
    </location>
</feature>
<proteinExistence type="predicted"/>
<accession>A0A0N0WUM0</accession>
<reference evidence="2 3" key="1">
    <citation type="submission" date="2018-08" db="EMBL/GenBank/DDBJ databases">
        <title>Recombination of ecologically and evolutionarily significant loci maintains genetic cohesion in the Pseudomonas syringae species complex.</title>
        <authorList>
            <person name="Dillon M."/>
            <person name="Thakur S."/>
            <person name="Almeida R.N.D."/>
            <person name="Weir B.S."/>
            <person name="Guttman D.S."/>
        </authorList>
    </citation>
    <scope>NUCLEOTIDE SEQUENCE [LARGE SCALE GENOMIC DNA]</scope>
    <source>
        <strain evidence="2 3">ICMP 11281</strain>
    </source>
</reference>
<dbReference type="EMBL" id="RBUQ01000004">
    <property type="protein sequence ID" value="RMV44424.1"/>
    <property type="molecule type" value="Genomic_DNA"/>
</dbReference>
<keyword evidence="1" id="KW-1133">Transmembrane helix</keyword>
<keyword evidence="1" id="KW-0472">Membrane</keyword>
<evidence type="ECO:0000256" key="1">
    <source>
        <dbReference type="SAM" id="Phobius"/>
    </source>
</evidence>
<dbReference type="RefSeq" id="WP_054070239.1">
    <property type="nucleotide sequence ID" value="NZ_LGLG01000340.1"/>
</dbReference>
<name>A0A0N0WUM0_PSEYM</name>
<keyword evidence="1" id="KW-0812">Transmembrane</keyword>
<gene>
    <name evidence="2" type="ORF">ALP13_02724</name>
</gene>
<feature type="transmembrane region" description="Helical" evidence="1">
    <location>
        <begin position="90"/>
        <end position="112"/>
    </location>
</feature>
<dbReference type="Proteomes" id="UP000271631">
    <property type="component" value="Unassembled WGS sequence"/>
</dbReference>
<comment type="caution">
    <text evidence="2">The sequence shown here is derived from an EMBL/GenBank/DDBJ whole genome shotgun (WGS) entry which is preliminary data.</text>
</comment>
<protein>
    <submittedName>
        <fullName evidence="2">Uncharacterized protein</fullName>
    </submittedName>
</protein>
<evidence type="ECO:0000313" key="2">
    <source>
        <dbReference type="EMBL" id="RMV44424.1"/>
    </source>
</evidence>
<evidence type="ECO:0000313" key="3">
    <source>
        <dbReference type="Proteomes" id="UP000271631"/>
    </source>
</evidence>
<organism evidence="2 3">
    <name type="scientific">Pseudomonas syringae pv. maculicola</name>
    <dbReference type="NCBI Taxonomy" id="59511"/>
    <lineage>
        <taxon>Bacteria</taxon>
        <taxon>Pseudomonadati</taxon>
        <taxon>Pseudomonadota</taxon>
        <taxon>Gammaproteobacteria</taxon>
        <taxon>Pseudomonadales</taxon>
        <taxon>Pseudomonadaceae</taxon>
        <taxon>Pseudomonas</taxon>
    </lineage>
</organism>
<sequence length="129" mass="14225">MNDFIQRPSIDSLFNAIGLHVMQFMVWLSNVMPDVLLATRGICHLSIFLLVVGYKAPTSNHRKVIGIVAGIFAGANAAEAYRIAYNFTTFSSIVQPPLTLVMVCVLFFVAYAKGNMAAMLPGRLVRFIK</sequence>
<dbReference type="AlphaFoldDB" id="A0A0N0WUM0"/>